<evidence type="ECO:0000313" key="2">
    <source>
        <dbReference type="Proteomes" id="UP000199297"/>
    </source>
</evidence>
<keyword evidence="2" id="KW-1185">Reference proteome</keyword>
<gene>
    <name evidence="1" type="ORF">SAMN05216262_10854</name>
</gene>
<dbReference type="OrthoDB" id="6226327at2"/>
<protein>
    <submittedName>
        <fullName evidence="1">Uncharacterized protein</fullName>
    </submittedName>
</protein>
<dbReference type="STRING" id="641665.GCA_002104455_03550"/>
<dbReference type="AlphaFoldDB" id="A0A1H7NQ36"/>
<accession>A0A1H7NQ36</accession>
<name>A0A1H7NQ36_9GAMM</name>
<dbReference type="RefSeq" id="WP_085285047.1">
    <property type="nucleotide sequence ID" value="NZ_FOBI01000008.1"/>
</dbReference>
<dbReference type="Proteomes" id="UP000199297">
    <property type="component" value="Unassembled WGS sequence"/>
</dbReference>
<proteinExistence type="predicted"/>
<evidence type="ECO:0000313" key="1">
    <source>
        <dbReference type="EMBL" id="SEL25653.1"/>
    </source>
</evidence>
<reference evidence="2" key="1">
    <citation type="submission" date="2016-10" db="EMBL/GenBank/DDBJ databases">
        <authorList>
            <person name="Varghese N."/>
            <person name="Submissions S."/>
        </authorList>
    </citation>
    <scope>NUCLEOTIDE SEQUENCE [LARGE SCALE GENOMIC DNA]</scope>
    <source>
        <strain evidence="2">CGMCC 1.9127</strain>
    </source>
</reference>
<dbReference type="EMBL" id="FOBI01000008">
    <property type="protein sequence ID" value="SEL25653.1"/>
    <property type="molecule type" value="Genomic_DNA"/>
</dbReference>
<organism evidence="1 2">
    <name type="scientific">Colwellia chukchiensis</name>
    <dbReference type="NCBI Taxonomy" id="641665"/>
    <lineage>
        <taxon>Bacteria</taxon>
        <taxon>Pseudomonadati</taxon>
        <taxon>Pseudomonadota</taxon>
        <taxon>Gammaproteobacteria</taxon>
        <taxon>Alteromonadales</taxon>
        <taxon>Colwelliaceae</taxon>
        <taxon>Colwellia</taxon>
    </lineage>
</organism>
<sequence>MELHHFCLNVFKSHGKKIANIKEFDSDIMLAEHGRWEIKIDNQVAVIWFADAWNEEAIVTFCQEFKRVTLPLLGKQWAIMSIFEQWQLGTPDIEHHVTELCEWFIANGCVKDSHVYTKSFLKQSQLERIIPKTDLNAGYERCVFTEPKQAINWLALNGFAISNPQFIYEKFQQLQ</sequence>